<feature type="domain" description="Ig-like" evidence="4">
    <location>
        <begin position="56"/>
        <end position="149"/>
    </location>
</feature>
<keyword evidence="2" id="KW-1133">Transmembrane helix</keyword>
<keyword evidence="6" id="KW-1185">Reference proteome</keyword>
<dbReference type="OMA" id="NVTWCKF"/>
<dbReference type="SMART" id="SM00408">
    <property type="entry name" value="IGc2"/>
    <property type="match status" value="1"/>
</dbReference>
<feature type="chain" id="PRO_5018174816" description="Ig-like domain-containing protein" evidence="3">
    <location>
        <begin position="32"/>
        <end position="316"/>
    </location>
</feature>
<feature type="compositionally biased region" description="Basic and acidic residues" evidence="1">
    <location>
        <begin position="266"/>
        <end position="276"/>
    </location>
</feature>
<evidence type="ECO:0000256" key="2">
    <source>
        <dbReference type="SAM" id="Phobius"/>
    </source>
</evidence>
<feature type="signal peptide" evidence="3">
    <location>
        <begin position="1"/>
        <end position="31"/>
    </location>
</feature>
<reference evidence="5" key="2">
    <citation type="submission" date="2025-08" db="UniProtKB">
        <authorList>
            <consortium name="Ensembl"/>
        </authorList>
    </citation>
    <scope>IDENTIFICATION</scope>
</reference>
<keyword evidence="3" id="KW-0732">Signal</keyword>
<dbReference type="InterPro" id="IPR013783">
    <property type="entry name" value="Ig-like_fold"/>
</dbReference>
<dbReference type="STRING" id="161767.ENSAPEP00000022070"/>
<proteinExistence type="predicted"/>
<dbReference type="InterPro" id="IPR007110">
    <property type="entry name" value="Ig-like_dom"/>
</dbReference>
<name>A0A3P8T9D4_AMPPE</name>
<dbReference type="PROSITE" id="PS50835">
    <property type="entry name" value="IG_LIKE"/>
    <property type="match status" value="1"/>
</dbReference>
<dbReference type="PROSITE" id="PS00923">
    <property type="entry name" value="ASP_GLU_RACEMASE_1"/>
    <property type="match status" value="1"/>
</dbReference>
<feature type="transmembrane region" description="Helical" evidence="2">
    <location>
        <begin position="168"/>
        <end position="193"/>
    </location>
</feature>
<keyword evidence="2" id="KW-0812">Transmembrane</keyword>
<dbReference type="Proteomes" id="UP000265080">
    <property type="component" value="Chromosome 24"/>
</dbReference>
<dbReference type="PANTHER" id="PTHR37996:SF1">
    <property type="entry name" value="B- AND T-LYMPHOCYTE ATTENUATOR"/>
    <property type="match status" value="1"/>
</dbReference>
<dbReference type="GeneTree" id="ENSGT00940000171594"/>
<dbReference type="SMART" id="SM00409">
    <property type="entry name" value="IG"/>
    <property type="match status" value="1"/>
</dbReference>
<protein>
    <recommendedName>
        <fullName evidence="4">Ig-like domain-containing protein</fullName>
    </recommendedName>
</protein>
<sequence length="316" mass="35082">MIVSTMRPNQSRTVLHASILAVLLLTSNVDSGDSETEECTTTIKVRRNTVYKALVGQELRINCTVVFCNSSTTVSWFKLEETYFPVDVSSSSHIKTEWNILKEQEGISFLVFPNILRSDSGDYQCRSGNDASHIINVTVYGDNETTSVTPKENTTDNLNHNVDFSENLLIYVYSAAGIATLVIIVIIVSVISMRGCKGNSQKKSEQKTDNQYMAIPMAQQPFPHATLQPSPRGSPAVPPSRRSTRRKRPTEPPSARDGAQVCGQESEDRERQRNTAEEESSSVVYAALNHQLPPRAAPRTRRLVEESSEYSAIRVA</sequence>
<organism evidence="5 6">
    <name type="scientific">Amphiprion percula</name>
    <name type="common">Orange clownfish</name>
    <name type="synonym">Lutjanus percula</name>
    <dbReference type="NCBI Taxonomy" id="161767"/>
    <lineage>
        <taxon>Eukaryota</taxon>
        <taxon>Metazoa</taxon>
        <taxon>Chordata</taxon>
        <taxon>Craniata</taxon>
        <taxon>Vertebrata</taxon>
        <taxon>Euteleostomi</taxon>
        <taxon>Actinopterygii</taxon>
        <taxon>Neopterygii</taxon>
        <taxon>Teleostei</taxon>
        <taxon>Neoteleostei</taxon>
        <taxon>Acanthomorphata</taxon>
        <taxon>Ovalentaria</taxon>
        <taxon>Pomacentridae</taxon>
        <taxon>Amphiprion</taxon>
    </lineage>
</organism>
<evidence type="ECO:0000256" key="1">
    <source>
        <dbReference type="SAM" id="MobiDB-lite"/>
    </source>
</evidence>
<dbReference type="InterPro" id="IPR039257">
    <property type="entry name" value="BTLA"/>
</dbReference>
<dbReference type="GO" id="GO:0002768">
    <property type="term" value="P:immune response-regulating cell surface receptor signaling pathway"/>
    <property type="evidence" value="ECO:0007669"/>
    <property type="project" value="InterPro"/>
</dbReference>
<evidence type="ECO:0000313" key="5">
    <source>
        <dbReference type="Ensembl" id="ENSAPEP00000022070.1"/>
    </source>
</evidence>
<dbReference type="InterPro" id="IPR036179">
    <property type="entry name" value="Ig-like_dom_sf"/>
</dbReference>
<accession>A0A3P8T9D4</accession>
<dbReference type="PANTHER" id="PTHR37996">
    <property type="entry name" value="B- AND T-LYMPHOCYTE ATTENUATOR"/>
    <property type="match status" value="1"/>
</dbReference>
<evidence type="ECO:0000313" key="6">
    <source>
        <dbReference type="Proteomes" id="UP000265080"/>
    </source>
</evidence>
<evidence type="ECO:0000259" key="4">
    <source>
        <dbReference type="PROSITE" id="PS50835"/>
    </source>
</evidence>
<evidence type="ECO:0000256" key="3">
    <source>
        <dbReference type="SAM" id="SignalP"/>
    </source>
</evidence>
<dbReference type="Pfam" id="PF13927">
    <property type="entry name" value="Ig_3"/>
    <property type="match status" value="1"/>
</dbReference>
<dbReference type="InterPro" id="IPR003598">
    <property type="entry name" value="Ig_sub2"/>
</dbReference>
<dbReference type="InterPro" id="IPR018187">
    <property type="entry name" value="Asp/Glu_racemase_AS_1"/>
</dbReference>
<reference evidence="5 6" key="1">
    <citation type="submission" date="2018-03" db="EMBL/GenBank/DDBJ databases">
        <title>Finding Nemo's genes: A chromosome-scale reference assembly of the genome of the orange clownfish Amphiprion percula.</title>
        <authorList>
            <person name="Lehmann R."/>
        </authorList>
    </citation>
    <scope>NUCLEOTIDE SEQUENCE</scope>
</reference>
<feature type="region of interest" description="Disordered" evidence="1">
    <location>
        <begin position="222"/>
        <end position="316"/>
    </location>
</feature>
<dbReference type="InterPro" id="IPR003599">
    <property type="entry name" value="Ig_sub"/>
</dbReference>
<dbReference type="GO" id="GO:0038023">
    <property type="term" value="F:signaling receptor activity"/>
    <property type="evidence" value="ECO:0007669"/>
    <property type="project" value="InterPro"/>
</dbReference>
<dbReference type="SUPFAM" id="SSF48726">
    <property type="entry name" value="Immunoglobulin"/>
    <property type="match status" value="1"/>
</dbReference>
<dbReference type="Ensembl" id="ENSAPET00000022655.1">
    <property type="protein sequence ID" value="ENSAPEP00000022070.1"/>
    <property type="gene ID" value="ENSAPEG00000015737.1"/>
</dbReference>
<keyword evidence="2" id="KW-0472">Membrane</keyword>
<reference evidence="5" key="3">
    <citation type="submission" date="2025-09" db="UniProtKB">
        <authorList>
            <consortium name="Ensembl"/>
        </authorList>
    </citation>
    <scope>IDENTIFICATION</scope>
</reference>
<dbReference type="AlphaFoldDB" id="A0A3P8T9D4"/>
<dbReference type="GO" id="GO:0005886">
    <property type="term" value="C:plasma membrane"/>
    <property type="evidence" value="ECO:0007669"/>
    <property type="project" value="InterPro"/>
</dbReference>
<dbReference type="Gene3D" id="2.60.40.10">
    <property type="entry name" value="Immunoglobulins"/>
    <property type="match status" value="1"/>
</dbReference>